<sequence>MFLELGEIYTHISNFEQASYYIYKAEKLILFIEQNFLANQDLIDFFQSKINYIFGTICIKRKLYKLGCECLASCLEDTLIQEATVIQRSLIQIQQVFEMFEISTSIIEKQIKKFQFLEFQSDSSILQPYFLCKNGNLLQETKEKQGLIDFLIVFEILPFESPEQMNIQKRISTWIQKNYICSKDRLYISFYCCSKLILTFQAKDFLNDRYFDLCIQQLRIEQIKLIKEYQVSNPDILNKTNKELSLEYNSKYENGWSYILISSLEQFFETQNSLSDQFLFKEKNAFKDSKLIDKAQTNKYILRQNSKLSQANSQYKFCFPFITKKKYWIQIF</sequence>
<evidence type="ECO:0000313" key="2">
    <source>
        <dbReference type="Proteomes" id="UP000009168"/>
    </source>
</evidence>
<name>W7XCV9_TETTS</name>
<dbReference type="AlphaFoldDB" id="W7XCV9"/>
<dbReference type="KEGG" id="tet:TTHERM_000275769"/>
<dbReference type="InParanoid" id="W7XCV9"/>
<reference evidence="2" key="1">
    <citation type="journal article" date="2006" name="PLoS Biol.">
        <title>Macronuclear genome sequence of the ciliate Tetrahymena thermophila, a model eukaryote.</title>
        <authorList>
            <person name="Eisen J.A."/>
            <person name="Coyne R.S."/>
            <person name="Wu M."/>
            <person name="Wu D."/>
            <person name="Thiagarajan M."/>
            <person name="Wortman J.R."/>
            <person name="Badger J.H."/>
            <person name="Ren Q."/>
            <person name="Amedeo P."/>
            <person name="Jones K.M."/>
            <person name="Tallon L.J."/>
            <person name="Delcher A.L."/>
            <person name="Salzberg S.L."/>
            <person name="Silva J.C."/>
            <person name="Haas B.J."/>
            <person name="Majoros W.H."/>
            <person name="Farzad M."/>
            <person name="Carlton J.M."/>
            <person name="Smith R.K. Jr."/>
            <person name="Garg J."/>
            <person name="Pearlman R.E."/>
            <person name="Karrer K.M."/>
            <person name="Sun L."/>
            <person name="Manning G."/>
            <person name="Elde N.C."/>
            <person name="Turkewitz A.P."/>
            <person name="Asai D.J."/>
            <person name="Wilkes D.E."/>
            <person name="Wang Y."/>
            <person name="Cai H."/>
            <person name="Collins K."/>
            <person name="Stewart B.A."/>
            <person name="Lee S.R."/>
            <person name="Wilamowska K."/>
            <person name="Weinberg Z."/>
            <person name="Ruzzo W.L."/>
            <person name="Wloga D."/>
            <person name="Gaertig J."/>
            <person name="Frankel J."/>
            <person name="Tsao C.-C."/>
            <person name="Gorovsky M.A."/>
            <person name="Keeling P.J."/>
            <person name="Waller R.F."/>
            <person name="Patron N.J."/>
            <person name="Cherry J.M."/>
            <person name="Stover N.A."/>
            <person name="Krieger C.J."/>
            <person name="del Toro C."/>
            <person name="Ryder H.F."/>
            <person name="Williamson S.C."/>
            <person name="Barbeau R.A."/>
            <person name="Hamilton E.P."/>
            <person name="Orias E."/>
        </authorList>
    </citation>
    <scope>NUCLEOTIDE SEQUENCE [LARGE SCALE GENOMIC DNA]</scope>
    <source>
        <strain evidence="2">SB210</strain>
    </source>
</reference>
<proteinExistence type="predicted"/>
<evidence type="ECO:0000313" key="1">
    <source>
        <dbReference type="EMBL" id="EWS74413.1"/>
    </source>
</evidence>
<gene>
    <name evidence="1" type="ORF">TTHERM_000275769</name>
</gene>
<dbReference type="Proteomes" id="UP000009168">
    <property type="component" value="Unassembled WGS sequence"/>
</dbReference>
<dbReference type="GeneID" id="24438145"/>
<protein>
    <submittedName>
        <fullName evidence="1">Uncharacterized protein</fullName>
    </submittedName>
</protein>
<keyword evidence="2" id="KW-1185">Reference proteome</keyword>
<dbReference type="RefSeq" id="XP_012653090.1">
    <property type="nucleotide sequence ID" value="XM_012797636.1"/>
</dbReference>
<organism evidence="1 2">
    <name type="scientific">Tetrahymena thermophila (strain SB210)</name>
    <dbReference type="NCBI Taxonomy" id="312017"/>
    <lineage>
        <taxon>Eukaryota</taxon>
        <taxon>Sar</taxon>
        <taxon>Alveolata</taxon>
        <taxon>Ciliophora</taxon>
        <taxon>Intramacronucleata</taxon>
        <taxon>Oligohymenophorea</taxon>
        <taxon>Hymenostomatida</taxon>
        <taxon>Tetrahymenina</taxon>
        <taxon>Tetrahymenidae</taxon>
        <taxon>Tetrahymena</taxon>
    </lineage>
</organism>
<accession>W7XCV9</accession>
<dbReference type="EMBL" id="GG662703">
    <property type="protein sequence ID" value="EWS74413.1"/>
    <property type="molecule type" value="Genomic_DNA"/>
</dbReference>